<evidence type="ECO:0000313" key="6">
    <source>
        <dbReference type="Proteomes" id="UP000431401"/>
    </source>
</evidence>
<keyword evidence="3" id="KW-0804">Transcription</keyword>
<reference evidence="5 6" key="1">
    <citation type="submission" date="2019-10" db="EMBL/GenBank/DDBJ databases">
        <title>Nocardia macrotermitis sp. nov. and Nocardia aurantia sp. nov., isolated from the gut of fungus growing-termite Macrotermes natalensis.</title>
        <authorList>
            <person name="Benndorf R."/>
            <person name="Schwitalla J."/>
            <person name="Martin K."/>
            <person name="De Beer W."/>
            <person name="Kaster A.-K."/>
            <person name="Vollmers J."/>
            <person name="Poulsen M."/>
            <person name="Beemelmanns C."/>
        </authorList>
    </citation>
    <scope>NUCLEOTIDE SEQUENCE [LARGE SCALE GENOMIC DNA]</scope>
    <source>
        <strain evidence="5 6">RB56</strain>
    </source>
</reference>
<evidence type="ECO:0000256" key="1">
    <source>
        <dbReference type="ARBA" id="ARBA00023015"/>
    </source>
</evidence>
<evidence type="ECO:0000259" key="4">
    <source>
        <dbReference type="PROSITE" id="PS50949"/>
    </source>
</evidence>
<dbReference type="SUPFAM" id="SSF48008">
    <property type="entry name" value="GntR ligand-binding domain-like"/>
    <property type="match status" value="1"/>
</dbReference>
<protein>
    <submittedName>
        <fullName evidence="5">Pyruvate dehydrogenase complex repressor</fullName>
    </submittedName>
</protein>
<dbReference type="GO" id="GO:0003677">
    <property type="term" value="F:DNA binding"/>
    <property type="evidence" value="ECO:0007669"/>
    <property type="project" value="UniProtKB-KW"/>
</dbReference>
<dbReference type="EMBL" id="WEGI01000010">
    <property type="protein sequence ID" value="MQY29222.1"/>
    <property type="molecule type" value="Genomic_DNA"/>
</dbReference>
<proteinExistence type="predicted"/>
<evidence type="ECO:0000313" key="5">
    <source>
        <dbReference type="EMBL" id="MQY29222.1"/>
    </source>
</evidence>
<dbReference type="CDD" id="cd07377">
    <property type="entry name" value="WHTH_GntR"/>
    <property type="match status" value="1"/>
</dbReference>
<sequence>MGDMSKHNGRGGPVEVPQKIAARLRTAIVSGELPDGERLGHEPDLVQRFGVSRPTLREALRILEAEGLITVARGLRGGVFVHRPDQRATARSAALVLQARNVSLADVFEARSLIEPLAVKALAAKRNRRHGVEELRALIDAEEAVIGDPVAFAAAGTAFHARLVALGGNQTVSVLTEMLDEVVTRAVSAVGGSADTAGSLTVRRRGLRSQRRLLELIEVGAGTEAVEHWQAHMAVVGRVLLGQEAATVVDLMHHYR</sequence>
<name>A0A7K0DV29_9NOCA</name>
<dbReference type="InterPro" id="IPR036390">
    <property type="entry name" value="WH_DNA-bd_sf"/>
</dbReference>
<dbReference type="Pfam" id="PF07729">
    <property type="entry name" value="FCD"/>
    <property type="match status" value="1"/>
</dbReference>
<organism evidence="5 6">
    <name type="scientific">Nocardia aurantia</name>
    <dbReference type="NCBI Taxonomy" id="2585199"/>
    <lineage>
        <taxon>Bacteria</taxon>
        <taxon>Bacillati</taxon>
        <taxon>Actinomycetota</taxon>
        <taxon>Actinomycetes</taxon>
        <taxon>Mycobacteriales</taxon>
        <taxon>Nocardiaceae</taxon>
        <taxon>Nocardia</taxon>
    </lineage>
</organism>
<dbReference type="SMART" id="SM00895">
    <property type="entry name" value="FCD"/>
    <property type="match status" value="1"/>
</dbReference>
<accession>A0A7K0DV29</accession>
<dbReference type="SUPFAM" id="SSF46785">
    <property type="entry name" value="Winged helix' DNA-binding domain"/>
    <property type="match status" value="1"/>
</dbReference>
<comment type="caution">
    <text evidence="5">The sequence shown here is derived from an EMBL/GenBank/DDBJ whole genome shotgun (WGS) entry which is preliminary data.</text>
</comment>
<keyword evidence="2" id="KW-0238">DNA-binding</keyword>
<evidence type="ECO:0000256" key="2">
    <source>
        <dbReference type="ARBA" id="ARBA00023125"/>
    </source>
</evidence>
<dbReference type="InterPro" id="IPR011711">
    <property type="entry name" value="GntR_C"/>
</dbReference>
<dbReference type="PANTHER" id="PTHR43537:SF5">
    <property type="entry name" value="UXU OPERON TRANSCRIPTIONAL REGULATOR"/>
    <property type="match status" value="1"/>
</dbReference>
<dbReference type="InterPro" id="IPR036388">
    <property type="entry name" value="WH-like_DNA-bd_sf"/>
</dbReference>
<dbReference type="InterPro" id="IPR008920">
    <property type="entry name" value="TF_FadR/GntR_C"/>
</dbReference>
<dbReference type="Proteomes" id="UP000431401">
    <property type="component" value="Unassembled WGS sequence"/>
</dbReference>
<dbReference type="GO" id="GO:0003700">
    <property type="term" value="F:DNA-binding transcription factor activity"/>
    <property type="evidence" value="ECO:0007669"/>
    <property type="project" value="InterPro"/>
</dbReference>
<keyword evidence="1" id="KW-0805">Transcription regulation</keyword>
<evidence type="ECO:0000256" key="3">
    <source>
        <dbReference type="ARBA" id="ARBA00023163"/>
    </source>
</evidence>
<keyword evidence="5" id="KW-0670">Pyruvate</keyword>
<gene>
    <name evidence="5" type="primary">pdhR_2</name>
    <name evidence="5" type="ORF">NRB56_48120</name>
</gene>
<dbReference type="AlphaFoldDB" id="A0A7K0DV29"/>
<keyword evidence="6" id="KW-1185">Reference proteome</keyword>
<dbReference type="PANTHER" id="PTHR43537">
    <property type="entry name" value="TRANSCRIPTIONAL REGULATOR, GNTR FAMILY"/>
    <property type="match status" value="1"/>
</dbReference>
<dbReference type="PROSITE" id="PS50949">
    <property type="entry name" value="HTH_GNTR"/>
    <property type="match status" value="1"/>
</dbReference>
<dbReference type="Gene3D" id="1.10.10.10">
    <property type="entry name" value="Winged helix-like DNA-binding domain superfamily/Winged helix DNA-binding domain"/>
    <property type="match status" value="1"/>
</dbReference>
<feature type="domain" description="HTH gntR-type" evidence="4">
    <location>
        <begin position="14"/>
        <end position="84"/>
    </location>
</feature>
<dbReference type="InterPro" id="IPR000524">
    <property type="entry name" value="Tscrpt_reg_HTH_GntR"/>
</dbReference>
<dbReference type="SMART" id="SM00345">
    <property type="entry name" value="HTH_GNTR"/>
    <property type="match status" value="1"/>
</dbReference>
<dbReference type="Pfam" id="PF00392">
    <property type="entry name" value="GntR"/>
    <property type="match status" value="1"/>
</dbReference>
<dbReference type="Gene3D" id="1.20.120.530">
    <property type="entry name" value="GntR ligand-binding domain-like"/>
    <property type="match status" value="1"/>
</dbReference>
<dbReference type="PRINTS" id="PR00035">
    <property type="entry name" value="HTHGNTR"/>
</dbReference>